<protein>
    <submittedName>
        <fullName evidence="1">Uncharacterized protein</fullName>
    </submittedName>
</protein>
<sequence>MISVLDQLFCNQIDHQSIVKSVGIECKGSCK</sequence>
<evidence type="ECO:0000313" key="1">
    <source>
        <dbReference type="EMBL" id="JAH78218.1"/>
    </source>
</evidence>
<reference evidence="1" key="1">
    <citation type="submission" date="2014-11" db="EMBL/GenBank/DDBJ databases">
        <authorList>
            <person name="Amaro Gonzalez C."/>
        </authorList>
    </citation>
    <scope>NUCLEOTIDE SEQUENCE</scope>
</reference>
<organism evidence="1">
    <name type="scientific">Anguilla anguilla</name>
    <name type="common">European freshwater eel</name>
    <name type="synonym">Muraena anguilla</name>
    <dbReference type="NCBI Taxonomy" id="7936"/>
    <lineage>
        <taxon>Eukaryota</taxon>
        <taxon>Metazoa</taxon>
        <taxon>Chordata</taxon>
        <taxon>Craniata</taxon>
        <taxon>Vertebrata</taxon>
        <taxon>Euteleostomi</taxon>
        <taxon>Actinopterygii</taxon>
        <taxon>Neopterygii</taxon>
        <taxon>Teleostei</taxon>
        <taxon>Anguilliformes</taxon>
        <taxon>Anguillidae</taxon>
        <taxon>Anguilla</taxon>
    </lineage>
</organism>
<dbReference type="AlphaFoldDB" id="A0A0E9VLV9"/>
<reference evidence="1" key="2">
    <citation type="journal article" date="2015" name="Fish Shellfish Immunol.">
        <title>Early steps in the European eel (Anguilla anguilla)-Vibrio vulnificus interaction in the gills: Role of the RtxA13 toxin.</title>
        <authorList>
            <person name="Callol A."/>
            <person name="Pajuelo D."/>
            <person name="Ebbesson L."/>
            <person name="Teles M."/>
            <person name="MacKenzie S."/>
            <person name="Amaro C."/>
        </authorList>
    </citation>
    <scope>NUCLEOTIDE SEQUENCE</scope>
</reference>
<dbReference type="EMBL" id="GBXM01030359">
    <property type="protein sequence ID" value="JAH78218.1"/>
    <property type="molecule type" value="Transcribed_RNA"/>
</dbReference>
<proteinExistence type="predicted"/>
<accession>A0A0E9VLV9</accession>
<name>A0A0E9VLV9_ANGAN</name>